<name>A0A0A8ZMU1_ARUDO</name>
<protein>
    <submittedName>
        <fullName evidence="1">Uncharacterized protein</fullName>
    </submittedName>
</protein>
<sequence length="62" mass="6972">MLGLAPSKTHELRCLQIIHAPRIINMFSPFLCPFCIFLTALRHQLAKDVSFQPGAHRCNPNG</sequence>
<dbReference type="EMBL" id="GBRH01258872">
    <property type="protein sequence ID" value="JAD39023.1"/>
    <property type="molecule type" value="Transcribed_RNA"/>
</dbReference>
<organism evidence="1">
    <name type="scientific">Arundo donax</name>
    <name type="common">Giant reed</name>
    <name type="synonym">Donax arundinaceus</name>
    <dbReference type="NCBI Taxonomy" id="35708"/>
    <lineage>
        <taxon>Eukaryota</taxon>
        <taxon>Viridiplantae</taxon>
        <taxon>Streptophyta</taxon>
        <taxon>Embryophyta</taxon>
        <taxon>Tracheophyta</taxon>
        <taxon>Spermatophyta</taxon>
        <taxon>Magnoliopsida</taxon>
        <taxon>Liliopsida</taxon>
        <taxon>Poales</taxon>
        <taxon>Poaceae</taxon>
        <taxon>PACMAD clade</taxon>
        <taxon>Arundinoideae</taxon>
        <taxon>Arundineae</taxon>
        <taxon>Arundo</taxon>
    </lineage>
</organism>
<dbReference type="AlphaFoldDB" id="A0A0A8ZMU1"/>
<accession>A0A0A8ZMU1</accession>
<reference evidence="1" key="2">
    <citation type="journal article" date="2015" name="Data Brief">
        <title>Shoot transcriptome of the giant reed, Arundo donax.</title>
        <authorList>
            <person name="Barrero R.A."/>
            <person name="Guerrero F.D."/>
            <person name="Moolhuijzen P."/>
            <person name="Goolsby J.A."/>
            <person name="Tidwell J."/>
            <person name="Bellgard S.E."/>
            <person name="Bellgard M.I."/>
        </authorList>
    </citation>
    <scope>NUCLEOTIDE SEQUENCE</scope>
    <source>
        <tissue evidence="1">Shoot tissue taken approximately 20 cm above the soil surface</tissue>
    </source>
</reference>
<reference evidence="1" key="1">
    <citation type="submission" date="2014-09" db="EMBL/GenBank/DDBJ databases">
        <authorList>
            <person name="Magalhaes I.L.F."/>
            <person name="Oliveira U."/>
            <person name="Santos F.R."/>
            <person name="Vidigal T.H.D.A."/>
            <person name="Brescovit A.D."/>
            <person name="Santos A.J."/>
        </authorList>
    </citation>
    <scope>NUCLEOTIDE SEQUENCE</scope>
    <source>
        <tissue evidence="1">Shoot tissue taken approximately 20 cm above the soil surface</tissue>
    </source>
</reference>
<proteinExistence type="predicted"/>
<evidence type="ECO:0000313" key="1">
    <source>
        <dbReference type="EMBL" id="JAD39023.1"/>
    </source>
</evidence>